<evidence type="ECO:0000313" key="3">
    <source>
        <dbReference type="Proteomes" id="UP001156921"/>
    </source>
</evidence>
<gene>
    <name evidence="2" type="ORF">GCM10007859_00510</name>
</gene>
<accession>A0ABQ6BJN2</accession>
<proteinExistence type="predicted"/>
<evidence type="ECO:0000256" key="1">
    <source>
        <dbReference type="SAM" id="MobiDB-lite"/>
    </source>
</evidence>
<feature type="region of interest" description="Disordered" evidence="1">
    <location>
        <begin position="64"/>
        <end position="95"/>
    </location>
</feature>
<protein>
    <submittedName>
        <fullName evidence="2">Uncharacterized protein</fullName>
    </submittedName>
</protein>
<dbReference type="Proteomes" id="UP001156921">
    <property type="component" value="Unassembled WGS sequence"/>
</dbReference>
<evidence type="ECO:0000313" key="2">
    <source>
        <dbReference type="EMBL" id="GLS00048.1"/>
    </source>
</evidence>
<keyword evidence="3" id="KW-1185">Reference proteome</keyword>
<comment type="caution">
    <text evidence="2">The sequence shown here is derived from an EMBL/GenBank/DDBJ whole genome shotgun (WGS) entry which is preliminary data.</text>
</comment>
<feature type="compositionally biased region" description="Basic and acidic residues" evidence="1">
    <location>
        <begin position="84"/>
        <end position="95"/>
    </location>
</feature>
<dbReference type="Pfam" id="PF13770">
    <property type="entry name" value="DUF4169"/>
    <property type="match status" value="1"/>
</dbReference>
<dbReference type="InterPro" id="IPR025227">
    <property type="entry name" value="DUF4169"/>
</dbReference>
<dbReference type="EMBL" id="BSOY01000001">
    <property type="protein sequence ID" value="GLS00048.1"/>
    <property type="molecule type" value="Genomic_DNA"/>
</dbReference>
<reference evidence="3" key="1">
    <citation type="journal article" date="2019" name="Int. J. Syst. Evol. Microbiol.">
        <title>The Global Catalogue of Microorganisms (GCM) 10K type strain sequencing project: providing services to taxonomists for standard genome sequencing and annotation.</title>
        <authorList>
            <consortium name="The Broad Institute Genomics Platform"/>
            <consortium name="The Broad Institute Genome Sequencing Center for Infectious Disease"/>
            <person name="Wu L."/>
            <person name="Ma J."/>
        </authorList>
    </citation>
    <scope>NUCLEOTIDE SEQUENCE [LARGE SCALE GENOMIC DNA]</scope>
    <source>
        <strain evidence="3">NBRC 110107</strain>
    </source>
</reference>
<sequence>MVDAADMLTVRADDFEVFADLSRVYHGRSCRLQLAGKTARPRVGLHTAEAGMGEVVNLNRARKDRAKAEARATATVNRAAHGQSKAERTRVAAERERAARLLDGSKLED</sequence>
<organism evidence="2 3">
    <name type="scientific">Brevundimonas denitrificans</name>
    <dbReference type="NCBI Taxonomy" id="1443434"/>
    <lineage>
        <taxon>Bacteria</taxon>
        <taxon>Pseudomonadati</taxon>
        <taxon>Pseudomonadota</taxon>
        <taxon>Alphaproteobacteria</taxon>
        <taxon>Caulobacterales</taxon>
        <taxon>Caulobacteraceae</taxon>
        <taxon>Brevundimonas</taxon>
    </lineage>
</organism>
<name>A0ABQ6BJN2_9CAUL</name>